<dbReference type="AlphaFoldDB" id="A0A9D1DRU5"/>
<keyword evidence="1" id="KW-1133">Transmembrane helix</keyword>
<proteinExistence type="predicted"/>
<gene>
    <name evidence="2" type="ORF">IAA54_09275</name>
</gene>
<reference evidence="2" key="2">
    <citation type="journal article" date="2021" name="PeerJ">
        <title>Extensive microbial diversity within the chicken gut microbiome revealed by metagenomics and culture.</title>
        <authorList>
            <person name="Gilroy R."/>
            <person name="Ravi A."/>
            <person name="Getino M."/>
            <person name="Pursley I."/>
            <person name="Horton D.L."/>
            <person name="Alikhan N.F."/>
            <person name="Baker D."/>
            <person name="Gharbi K."/>
            <person name="Hall N."/>
            <person name="Watson M."/>
            <person name="Adriaenssens E.M."/>
            <person name="Foster-Nyarko E."/>
            <person name="Jarju S."/>
            <person name="Secka A."/>
            <person name="Antonio M."/>
            <person name="Oren A."/>
            <person name="Chaudhuri R.R."/>
            <person name="La Ragione R."/>
            <person name="Hildebrand F."/>
            <person name="Pallen M.J."/>
        </authorList>
    </citation>
    <scope>NUCLEOTIDE SEQUENCE</scope>
    <source>
        <strain evidence="2">ChiSjej1B19-7085</strain>
    </source>
</reference>
<protein>
    <submittedName>
        <fullName evidence="2">Uncharacterized protein</fullName>
    </submittedName>
</protein>
<keyword evidence="1" id="KW-0472">Membrane</keyword>
<dbReference type="Proteomes" id="UP000886785">
    <property type="component" value="Unassembled WGS sequence"/>
</dbReference>
<evidence type="ECO:0000313" key="3">
    <source>
        <dbReference type="Proteomes" id="UP000886785"/>
    </source>
</evidence>
<accession>A0A9D1DRU5</accession>
<sequence>MSKNKRYFIGSFWITISLIFLLAGLCTVDYHTRRIGFGNDTPIAQLISLPTGRSVLQIHILGLDLDLPLPSKAQP</sequence>
<feature type="transmembrane region" description="Helical" evidence="1">
    <location>
        <begin position="7"/>
        <end position="25"/>
    </location>
</feature>
<evidence type="ECO:0000313" key="2">
    <source>
        <dbReference type="EMBL" id="HIR57851.1"/>
    </source>
</evidence>
<evidence type="ECO:0000256" key="1">
    <source>
        <dbReference type="SAM" id="Phobius"/>
    </source>
</evidence>
<keyword evidence="1" id="KW-0812">Transmembrane</keyword>
<organism evidence="2 3">
    <name type="scientific">Candidatus Gallacutalibacter pullicola</name>
    <dbReference type="NCBI Taxonomy" id="2840830"/>
    <lineage>
        <taxon>Bacteria</taxon>
        <taxon>Bacillati</taxon>
        <taxon>Bacillota</taxon>
        <taxon>Clostridia</taxon>
        <taxon>Eubacteriales</taxon>
        <taxon>Candidatus Gallacutalibacter</taxon>
    </lineage>
</organism>
<name>A0A9D1DRU5_9FIRM</name>
<reference evidence="2" key="1">
    <citation type="submission" date="2020-10" db="EMBL/GenBank/DDBJ databases">
        <authorList>
            <person name="Gilroy R."/>
        </authorList>
    </citation>
    <scope>NUCLEOTIDE SEQUENCE</scope>
    <source>
        <strain evidence="2">ChiSjej1B19-7085</strain>
    </source>
</reference>
<dbReference type="EMBL" id="DVHF01000109">
    <property type="protein sequence ID" value="HIR57851.1"/>
    <property type="molecule type" value="Genomic_DNA"/>
</dbReference>
<comment type="caution">
    <text evidence="2">The sequence shown here is derived from an EMBL/GenBank/DDBJ whole genome shotgun (WGS) entry which is preliminary data.</text>
</comment>